<dbReference type="Proteomes" id="UP001159405">
    <property type="component" value="Unassembled WGS sequence"/>
</dbReference>
<protein>
    <submittedName>
        <fullName evidence="1">Uncharacterized protein</fullName>
    </submittedName>
</protein>
<keyword evidence="2" id="KW-1185">Reference proteome</keyword>
<gene>
    <name evidence="1" type="ORF">PLOB_00015356</name>
</gene>
<evidence type="ECO:0000313" key="2">
    <source>
        <dbReference type="Proteomes" id="UP001159405"/>
    </source>
</evidence>
<name>A0ABN8R9B1_9CNID</name>
<organism evidence="1 2">
    <name type="scientific">Porites lobata</name>
    <dbReference type="NCBI Taxonomy" id="104759"/>
    <lineage>
        <taxon>Eukaryota</taxon>
        <taxon>Metazoa</taxon>
        <taxon>Cnidaria</taxon>
        <taxon>Anthozoa</taxon>
        <taxon>Hexacorallia</taxon>
        <taxon>Scleractinia</taxon>
        <taxon>Fungiina</taxon>
        <taxon>Poritidae</taxon>
        <taxon>Porites</taxon>
    </lineage>
</organism>
<proteinExistence type="predicted"/>
<evidence type="ECO:0000313" key="1">
    <source>
        <dbReference type="EMBL" id="CAH3174660.1"/>
    </source>
</evidence>
<reference evidence="1 2" key="1">
    <citation type="submission" date="2022-05" db="EMBL/GenBank/DDBJ databases">
        <authorList>
            <consortium name="Genoscope - CEA"/>
            <person name="William W."/>
        </authorList>
    </citation>
    <scope>NUCLEOTIDE SEQUENCE [LARGE SCALE GENOMIC DNA]</scope>
</reference>
<sequence>GVEKKNDNCRRIHIQKSNKRDALKDVLLVLKRQEHLDSFQRTPRPYTKRNADYWEDVIKEVSAVQAERFGSLNASPQTQIDMENMSPADLKNKLKEMGIVTRVRDIRKLQEMYTNALLEASTN</sequence>
<accession>A0ABN8R9B1</accession>
<feature type="non-terminal residue" evidence="1">
    <location>
        <position position="1"/>
    </location>
</feature>
<comment type="caution">
    <text evidence="1">The sequence shown here is derived from an EMBL/GenBank/DDBJ whole genome shotgun (WGS) entry which is preliminary data.</text>
</comment>
<dbReference type="EMBL" id="CALNXK010000192">
    <property type="protein sequence ID" value="CAH3174660.1"/>
    <property type="molecule type" value="Genomic_DNA"/>
</dbReference>